<dbReference type="AlphaFoldDB" id="A0A2T5GKP6"/>
<accession>A0A2T5GKP6</accession>
<dbReference type="GO" id="GO:0006355">
    <property type="term" value="P:regulation of DNA-templated transcription"/>
    <property type="evidence" value="ECO:0007669"/>
    <property type="project" value="InterPro"/>
</dbReference>
<dbReference type="Gene3D" id="6.10.250.690">
    <property type="match status" value="1"/>
</dbReference>
<evidence type="ECO:0000313" key="7">
    <source>
        <dbReference type="Proteomes" id="UP000244189"/>
    </source>
</evidence>
<dbReference type="EMBL" id="QAOG01000004">
    <property type="protein sequence ID" value="PTQ59893.1"/>
    <property type="molecule type" value="Genomic_DNA"/>
</dbReference>
<feature type="domain" description="Response regulatory" evidence="4">
    <location>
        <begin position="12"/>
        <end position="126"/>
    </location>
</feature>
<evidence type="ECO:0000259" key="4">
    <source>
        <dbReference type="PROSITE" id="PS50110"/>
    </source>
</evidence>
<sequence length="234" mass="25863">MPPGLRTGFVTHILLIEDDAGTAHEIMLELRANGYAVTHHGLAGDGFVAAQDDGVDLLIVDRQLPDGEGLDLIARLRAEGRRTPALVLSALGSLDDRVRGLRAGGDDYLPKPFALVELVARVEALLRRPNETRDTRLIVGPLDLDLLAGTATRSGRALDLLPRELKLLDYLVRRPDRIITRSMLLRDVWGYTFEPNSNVVDVHMGRLRRKVDGEGEPQLIRNVRGQGYVFDVPV</sequence>
<dbReference type="GO" id="GO:0032993">
    <property type="term" value="C:protein-DNA complex"/>
    <property type="evidence" value="ECO:0007669"/>
    <property type="project" value="TreeGrafter"/>
</dbReference>
<protein>
    <submittedName>
        <fullName evidence="6">Two-component system OmpR family response regulator</fullName>
    </submittedName>
</protein>
<dbReference type="Gene3D" id="1.10.10.10">
    <property type="entry name" value="Winged helix-like DNA-binding domain superfamily/Winged helix DNA-binding domain"/>
    <property type="match status" value="1"/>
</dbReference>
<dbReference type="SMART" id="SM00862">
    <property type="entry name" value="Trans_reg_C"/>
    <property type="match status" value="1"/>
</dbReference>
<dbReference type="InterPro" id="IPR039420">
    <property type="entry name" value="WalR-like"/>
</dbReference>
<dbReference type="InterPro" id="IPR011006">
    <property type="entry name" value="CheY-like_superfamily"/>
</dbReference>
<dbReference type="Proteomes" id="UP000244189">
    <property type="component" value="Unassembled WGS sequence"/>
</dbReference>
<dbReference type="SUPFAM" id="SSF52172">
    <property type="entry name" value="CheY-like"/>
    <property type="match status" value="1"/>
</dbReference>
<evidence type="ECO:0000256" key="1">
    <source>
        <dbReference type="ARBA" id="ARBA00023125"/>
    </source>
</evidence>
<dbReference type="Gene3D" id="3.40.50.2300">
    <property type="match status" value="1"/>
</dbReference>
<dbReference type="InterPro" id="IPR001867">
    <property type="entry name" value="OmpR/PhoB-type_DNA-bd"/>
</dbReference>
<comment type="caution">
    <text evidence="6">The sequence shown here is derived from an EMBL/GenBank/DDBJ whole genome shotgun (WGS) entry which is preliminary data.</text>
</comment>
<dbReference type="GO" id="GO:0005829">
    <property type="term" value="C:cytosol"/>
    <property type="evidence" value="ECO:0007669"/>
    <property type="project" value="TreeGrafter"/>
</dbReference>
<evidence type="ECO:0000256" key="3">
    <source>
        <dbReference type="PROSITE-ProRule" id="PRU01091"/>
    </source>
</evidence>
<organism evidence="6 7">
    <name type="scientific">Sphingomonas aurantiaca</name>
    <dbReference type="NCBI Taxonomy" id="185949"/>
    <lineage>
        <taxon>Bacteria</taxon>
        <taxon>Pseudomonadati</taxon>
        <taxon>Pseudomonadota</taxon>
        <taxon>Alphaproteobacteria</taxon>
        <taxon>Sphingomonadales</taxon>
        <taxon>Sphingomonadaceae</taxon>
        <taxon>Sphingomonas</taxon>
    </lineage>
</organism>
<feature type="DNA-binding region" description="OmpR/PhoB-type" evidence="3">
    <location>
        <begin position="134"/>
        <end position="232"/>
    </location>
</feature>
<keyword evidence="2" id="KW-0597">Phosphoprotein</keyword>
<evidence type="ECO:0000256" key="2">
    <source>
        <dbReference type="PROSITE-ProRule" id="PRU00169"/>
    </source>
</evidence>
<dbReference type="CDD" id="cd00383">
    <property type="entry name" value="trans_reg_C"/>
    <property type="match status" value="1"/>
</dbReference>
<feature type="domain" description="OmpR/PhoB-type" evidence="5">
    <location>
        <begin position="134"/>
        <end position="232"/>
    </location>
</feature>
<dbReference type="GO" id="GO:0000156">
    <property type="term" value="F:phosphorelay response regulator activity"/>
    <property type="evidence" value="ECO:0007669"/>
    <property type="project" value="TreeGrafter"/>
</dbReference>
<dbReference type="PANTHER" id="PTHR48111:SF76">
    <property type="entry name" value="TWO-COMPONENT RESPONSE REGULATOR"/>
    <property type="match status" value="1"/>
</dbReference>
<evidence type="ECO:0000259" key="5">
    <source>
        <dbReference type="PROSITE" id="PS51755"/>
    </source>
</evidence>
<dbReference type="PROSITE" id="PS50110">
    <property type="entry name" value="RESPONSE_REGULATORY"/>
    <property type="match status" value="1"/>
</dbReference>
<dbReference type="Pfam" id="PF00486">
    <property type="entry name" value="Trans_reg_C"/>
    <property type="match status" value="1"/>
</dbReference>
<proteinExistence type="predicted"/>
<dbReference type="InterPro" id="IPR001789">
    <property type="entry name" value="Sig_transdc_resp-reg_receiver"/>
</dbReference>
<dbReference type="GO" id="GO:0000976">
    <property type="term" value="F:transcription cis-regulatory region binding"/>
    <property type="evidence" value="ECO:0007669"/>
    <property type="project" value="TreeGrafter"/>
</dbReference>
<gene>
    <name evidence="6" type="ORF">C8J26_2748</name>
</gene>
<evidence type="ECO:0000313" key="6">
    <source>
        <dbReference type="EMBL" id="PTQ59893.1"/>
    </source>
</evidence>
<dbReference type="PANTHER" id="PTHR48111">
    <property type="entry name" value="REGULATOR OF RPOS"/>
    <property type="match status" value="1"/>
</dbReference>
<keyword evidence="1 3" id="KW-0238">DNA-binding</keyword>
<dbReference type="PROSITE" id="PS51755">
    <property type="entry name" value="OMPR_PHOB"/>
    <property type="match status" value="1"/>
</dbReference>
<dbReference type="InterPro" id="IPR036388">
    <property type="entry name" value="WH-like_DNA-bd_sf"/>
</dbReference>
<reference evidence="6 7" key="1">
    <citation type="submission" date="2018-04" db="EMBL/GenBank/DDBJ databases">
        <title>Genomic Encyclopedia of Type Strains, Phase III (KMG-III): the genomes of soil and plant-associated and newly described type strains.</title>
        <authorList>
            <person name="Whitman W."/>
        </authorList>
    </citation>
    <scope>NUCLEOTIDE SEQUENCE [LARGE SCALE GENOMIC DNA]</scope>
    <source>
        <strain evidence="6 7">MA101b</strain>
    </source>
</reference>
<dbReference type="Pfam" id="PF00072">
    <property type="entry name" value="Response_reg"/>
    <property type="match status" value="1"/>
</dbReference>
<feature type="modified residue" description="4-aspartylphosphate" evidence="2">
    <location>
        <position position="61"/>
    </location>
</feature>
<keyword evidence="7" id="KW-1185">Reference proteome</keyword>
<dbReference type="SMART" id="SM00448">
    <property type="entry name" value="REC"/>
    <property type="match status" value="1"/>
</dbReference>
<name>A0A2T5GKP6_9SPHN</name>